<feature type="signal peptide" evidence="1">
    <location>
        <begin position="1"/>
        <end position="18"/>
    </location>
</feature>
<dbReference type="EMBL" id="CP158292">
    <property type="protein sequence ID" value="XBV44811.1"/>
    <property type="molecule type" value="Genomic_DNA"/>
</dbReference>
<proteinExistence type="predicted"/>
<reference evidence="2" key="1">
    <citation type="submission" date="2024-06" db="EMBL/GenBank/DDBJ databases">
        <title>Multiomics insights into the TNT degradation mechanism by Pantoea sp. BJ2 isolated from an ammunition destruction site.</title>
        <authorList>
            <person name="Luo J."/>
        </authorList>
    </citation>
    <scope>NUCLEOTIDE SEQUENCE</scope>
    <source>
        <strain evidence="2">BJ2</strain>
    </source>
</reference>
<protein>
    <recommendedName>
        <fullName evidence="3">Type 1 fimbrial protein</fullName>
    </recommendedName>
</protein>
<organism evidence="2">
    <name type="scientific">Pantoea sp. BJ2</name>
    <dbReference type="NCBI Taxonomy" id="3141322"/>
    <lineage>
        <taxon>Bacteria</taxon>
        <taxon>Pseudomonadati</taxon>
        <taxon>Pseudomonadota</taxon>
        <taxon>Gammaproteobacteria</taxon>
        <taxon>Enterobacterales</taxon>
        <taxon>Erwiniaceae</taxon>
        <taxon>Pantoea</taxon>
    </lineage>
</organism>
<evidence type="ECO:0000313" key="2">
    <source>
        <dbReference type="EMBL" id="XBV44811.1"/>
    </source>
</evidence>
<feature type="chain" id="PRO_5043862789" description="Type 1 fimbrial protein" evidence="1">
    <location>
        <begin position="19"/>
        <end position="87"/>
    </location>
</feature>
<evidence type="ECO:0000256" key="1">
    <source>
        <dbReference type="SAM" id="SignalP"/>
    </source>
</evidence>
<gene>
    <name evidence="2" type="ORF">AAF463_00265</name>
</gene>
<dbReference type="RefSeq" id="WP_350261342.1">
    <property type="nucleotide sequence ID" value="NZ_CP158292.1"/>
</dbReference>
<sequence>MKKLRFFLLLAAMSHSYAAVNGSITFTGTIFVAPCSTGEHSMHCTGNVYSDTLPVNIDKLPASLPESVGTASIETRGHAKIITIAYI</sequence>
<keyword evidence="1" id="KW-0732">Signal</keyword>
<name>A0AAU7TVT5_9GAMM</name>
<accession>A0AAU7TVT5</accession>
<dbReference type="AlphaFoldDB" id="A0AAU7TVT5"/>
<evidence type="ECO:0008006" key="3">
    <source>
        <dbReference type="Google" id="ProtNLM"/>
    </source>
</evidence>